<dbReference type="PATRIC" id="fig|59561.3.peg.754"/>
<feature type="compositionally biased region" description="Basic and acidic residues" evidence="1">
    <location>
        <begin position="296"/>
        <end position="321"/>
    </location>
</feature>
<organism evidence="2 3">
    <name type="scientific">Trueperella bernardiae</name>
    <dbReference type="NCBI Taxonomy" id="59561"/>
    <lineage>
        <taxon>Bacteria</taxon>
        <taxon>Bacillati</taxon>
        <taxon>Actinomycetota</taxon>
        <taxon>Actinomycetes</taxon>
        <taxon>Actinomycetales</taxon>
        <taxon>Actinomycetaceae</taxon>
        <taxon>Trueperella</taxon>
    </lineage>
</organism>
<evidence type="ECO:0000313" key="2">
    <source>
        <dbReference type="EMBL" id="KTF04241.1"/>
    </source>
</evidence>
<gene>
    <name evidence="2" type="ORF">AQZ59_00762</name>
</gene>
<evidence type="ECO:0000256" key="1">
    <source>
        <dbReference type="SAM" id="MobiDB-lite"/>
    </source>
</evidence>
<name>A0A0W1KJQ8_9ACTO</name>
<dbReference type="AlphaFoldDB" id="A0A0W1KJQ8"/>
<feature type="compositionally biased region" description="Polar residues" evidence="1">
    <location>
        <begin position="409"/>
        <end position="424"/>
    </location>
</feature>
<sequence>MVVFALHQGRLVAAAQSVPSEASPEILDAVRSQIFDFIGQPLFGVGWADQTFLALDTTGQVVSVDVVEALSAQDFSAALTRAGRHAQMSRAALGQMYPGGLESFDADYRAFVDSAPPRTAPGPRLHIFSLAYDTDVLCPILALRGGGVEAHRVLAYQSAQGLLVEIAELAELTAALPWAGEAVEPELVAEESATEEVVEGAPAEDVPAEVVNAAEPAAEEPAADVAEPAEDVAEAVEVAEVADVAEPEVTAEPSPEAEEIVDRAQRYDDAWDISGWRFEKERPAKRSASEVMSTVESRRTSRESRRALSEEARDLLEKNRQDVGPTMYDQLMSEAKRPEQRLWDMSAPKDHGATIYSEQASSVASQEAVTRAAMRPWKSLAPAKPAPAGSPAPGPQRADSSDRAAAPESATQLAANTREPNIDSTDLPEPLPRMQQVVAEVGAVDVTWRSRRRRRRSLSARLTETGLLEVEGKGVFADPSQAAVAASGMIGADGWRMWLVPDGRSFGEIA</sequence>
<protein>
    <submittedName>
        <fullName evidence="2">Uncharacterized protein</fullName>
    </submittedName>
</protein>
<reference evidence="2 3" key="1">
    <citation type="submission" date="2015-11" db="EMBL/GenBank/DDBJ databases">
        <title>Draft Genome Sequence of the Type Strain Trueperella bernardiae LCDC 89-0504T, Isolated from Blood Culture.</title>
        <authorList>
            <person name="Bernier A.-M."/>
            <person name="Bernard K."/>
        </authorList>
    </citation>
    <scope>NUCLEOTIDE SEQUENCE [LARGE SCALE GENOMIC DNA]</scope>
    <source>
        <strain evidence="2 3">LCDC 89-0504</strain>
    </source>
</reference>
<feature type="region of interest" description="Disordered" evidence="1">
    <location>
        <begin position="282"/>
        <end position="323"/>
    </location>
</feature>
<feature type="compositionally biased region" description="Pro residues" evidence="1">
    <location>
        <begin position="384"/>
        <end position="394"/>
    </location>
</feature>
<dbReference type="STRING" id="59561.AQZ59_00762"/>
<keyword evidence="3" id="KW-1185">Reference proteome</keyword>
<accession>A0A0W1KJQ8</accession>
<dbReference type="EMBL" id="LNIZ01000003">
    <property type="protein sequence ID" value="KTF04241.1"/>
    <property type="molecule type" value="Genomic_DNA"/>
</dbReference>
<feature type="region of interest" description="Disordered" evidence="1">
    <location>
        <begin position="380"/>
        <end position="429"/>
    </location>
</feature>
<dbReference type="OrthoDB" id="5149322at2"/>
<dbReference type="RefSeq" id="WP_062613283.1">
    <property type="nucleotide sequence ID" value="NZ_CP127099.1"/>
</dbReference>
<proteinExistence type="predicted"/>
<dbReference type="Proteomes" id="UP000054404">
    <property type="component" value="Unassembled WGS sequence"/>
</dbReference>
<evidence type="ECO:0000313" key="3">
    <source>
        <dbReference type="Proteomes" id="UP000054404"/>
    </source>
</evidence>
<comment type="caution">
    <text evidence="2">The sequence shown here is derived from an EMBL/GenBank/DDBJ whole genome shotgun (WGS) entry which is preliminary data.</text>
</comment>